<evidence type="ECO:0008006" key="4">
    <source>
        <dbReference type="Google" id="ProtNLM"/>
    </source>
</evidence>
<keyword evidence="3" id="KW-1185">Reference proteome</keyword>
<gene>
    <name evidence="2" type="ORF">G6F50_018697</name>
</gene>
<accession>A0A9P6XLA3</accession>
<evidence type="ECO:0000313" key="2">
    <source>
        <dbReference type="EMBL" id="KAG1522212.1"/>
    </source>
</evidence>
<dbReference type="Proteomes" id="UP000740926">
    <property type="component" value="Unassembled WGS sequence"/>
</dbReference>
<feature type="signal peptide" evidence="1">
    <location>
        <begin position="1"/>
        <end position="25"/>
    </location>
</feature>
<organism evidence="2 3">
    <name type="scientific">Rhizopus delemar</name>
    <dbReference type="NCBI Taxonomy" id="936053"/>
    <lineage>
        <taxon>Eukaryota</taxon>
        <taxon>Fungi</taxon>
        <taxon>Fungi incertae sedis</taxon>
        <taxon>Mucoromycota</taxon>
        <taxon>Mucoromycotina</taxon>
        <taxon>Mucoromycetes</taxon>
        <taxon>Mucorales</taxon>
        <taxon>Mucorineae</taxon>
        <taxon>Rhizopodaceae</taxon>
        <taxon>Rhizopus</taxon>
    </lineage>
</organism>
<protein>
    <recommendedName>
        <fullName evidence="4">Secreted protein</fullName>
    </recommendedName>
</protein>
<sequence length="67" mass="7788">MILSKGRYNMLLLLLVSPMTLLARGKMSCMLSRYMRWRMTCGDFSYSPRMLVKREVLPWASPTTLAL</sequence>
<name>A0A9P6XLA3_9FUNG</name>
<reference evidence="2 3" key="1">
    <citation type="journal article" date="2020" name="Microb. Genom.">
        <title>Genetic diversity of clinical and environmental Mucorales isolates obtained from an investigation of mucormycosis cases among solid organ transplant recipients.</title>
        <authorList>
            <person name="Nguyen M.H."/>
            <person name="Kaul D."/>
            <person name="Muto C."/>
            <person name="Cheng S.J."/>
            <person name="Richter R.A."/>
            <person name="Bruno V.M."/>
            <person name="Liu G."/>
            <person name="Beyhan S."/>
            <person name="Sundermann A.J."/>
            <person name="Mounaud S."/>
            <person name="Pasculle A.W."/>
            <person name="Nierman W.C."/>
            <person name="Driscoll E."/>
            <person name="Cumbie R."/>
            <person name="Clancy C.J."/>
            <person name="Dupont C.L."/>
        </authorList>
    </citation>
    <scope>NUCLEOTIDE SEQUENCE [LARGE SCALE GENOMIC DNA]</scope>
    <source>
        <strain evidence="2 3">GL24</strain>
    </source>
</reference>
<evidence type="ECO:0000256" key="1">
    <source>
        <dbReference type="SAM" id="SignalP"/>
    </source>
</evidence>
<dbReference type="AlphaFoldDB" id="A0A9P6XLA3"/>
<feature type="chain" id="PRO_5040309274" description="Secreted protein" evidence="1">
    <location>
        <begin position="26"/>
        <end position="67"/>
    </location>
</feature>
<dbReference type="EMBL" id="JAANIU010023573">
    <property type="protein sequence ID" value="KAG1522212.1"/>
    <property type="molecule type" value="Genomic_DNA"/>
</dbReference>
<keyword evidence="1" id="KW-0732">Signal</keyword>
<comment type="caution">
    <text evidence="2">The sequence shown here is derived from an EMBL/GenBank/DDBJ whole genome shotgun (WGS) entry which is preliminary data.</text>
</comment>
<proteinExistence type="predicted"/>
<evidence type="ECO:0000313" key="3">
    <source>
        <dbReference type="Proteomes" id="UP000740926"/>
    </source>
</evidence>